<evidence type="ECO:0000313" key="2">
    <source>
        <dbReference type="EMBL" id="JAH01500.1"/>
    </source>
</evidence>
<evidence type="ECO:0000256" key="1">
    <source>
        <dbReference type="SAM" id="MobiDB-lite"/>
    </source>
</evidence>
<feature type="region of interest" description="Disordered" evidence="1">
    <location>
        <begin position="27"/>
        <end position="56"/>
    </location>
</feature>
<organism evidence="2">
    <name type="scientific">Anguilla anguilla</name>
    <name type="common">European freshwater eel</name>
    <name type="synonym">Muraena anguilla</name>
    <dbReference type="NCBI Taxonomy" id="7936"/>
    <lineage>
        <taxon>Eukaryota</taxon>
        <taxon>Metazoa</taxon>
        <taxon>Chordata</taxon>
        <taxon>Craniata</taxon>
        <taxon>Vertebrata</taxon>
        <taxon>Euteleostomi</taxon>
        <taxon>Actinopterygii</taxon>
        <taxon>Neopterygii</taxon>
        <taxon>Teleostei</taxon>
        <taxon>Anguilliformes</taxon>
        <taxon>Anguillidae</taxon>
        <taxon>Anguilla</taxon>
    </lineage>
</organism>
<dbReference type="AlphaFoldDB" id="A0A0E9PBT3"/>
<dbReference type="EMBL" id="GBXM01102370">
    <property type="protein sequence ID" value="JAH06207.1"/>
    <property type="molecule type" value="Transcribed_RNA"/>
</dbReference>
<accession>A0A0E9PBT3</accession>
<reference evidence="2" key="2">
    <citation type="journal article" date="2015" name="Fish Shellfish Immunol.">
        <title>Early steps in the European eel (Anguilla anguilla)-Vibrio vulnificus interaction in the gills: Role of the RtxA13 toxin.</title>
        <authorList>
            <person name="Callol A."/>
            <person name="Pajuelo D."/>
            <person name="Ebbesson L."/>
            <person name="Teles M."/>
            <person name="MacKenzie S."/>
            <person name="Amaro C."/>
        </authorList>
    </citation>
    <scope>NUCLEOTIDE SEQUENCE</scope>
</reference>
<proteinExistence type="predicted"/>
<dbReference type="EMBL" id="GBXM01107274">
    <property type="protein sequence ID" value="JAH01303.1"/>
    <property type="molecule type" value="Transcribed_RNA"/>
</dbReference>
<reference evidence="2" key="1">
    <citation type="submission" date="2014-11" db="EMBL/GenBank/DDBJ databases">
        <authorList>
            <person name="Amaro Gonzalez C."/>
        </authorList>
    </citation>
    <scope>NUCLEOTIDE SEQUENCE</scope>
</reference>
<dbReference type="EMBL" id="GBXM01107077">
    <property type="protein sequence ID" value="JAH01500.1"/>
    <property type="molecule type" value="Transcribed_RNA"/>
</dbReference>
<name>A0A0E9PBT3_ANGAN</name>
<sequence>MQIWQPPTSGSPGVRRLTAPHRELLIGEMRRDNESGQAPSGELIGRATRNSSSSYL</sequence>
<protein>
    <submittedName>
        <fullName evidence="2">Uncharacterized protein</fullName>
    </submittedName>
</protein>